<evidence type="ECO:0000256" key="1">
    <source>
        <dbReference type="ARBA" id="ARBA00023172"/>
    </source>
</evidence>
<evidence type="ECO:0000256" key="2">
    <source>
        <dbReference type="SAM" id="MobiDB-lite"/>
    </source>
</evidence>
<dbReference type="InterPro" id="IPR011010">
    <property type="entry name" value="DNA_brk_join_enz"/>
</dbReference>
<dbReference type="Gene3D" id="1.10.443.10">
    <property type="entry name" value="Intergrase catalytic core"/>
    <property type="match status" value="1"/>
</dbReference>
<name>A0ABQ3F054_9ACTN</name>
<dbReference type="InterPro" id="IPR013762">
    <property type="entry name" value="Integrase-like_cat_sf"/>
</dbReference>
<dbReference type="EMBL" id="BMVP01000011">
    <property type="protein sequence ID" value="GHB73036.1"/>
    <property type="molecule type" value="Genomic_DNA"/>
</dbReference>
<keyword evidence="1" id="KW-0233">DNA recombination</keyword>
<accession>A0ABQ3F054</accession>
<gene>
    <name evidence="3" type="ORF">GCM10010347_49220</name>
</gene>
<protein>
    <submittedName>
        <fullName evidence="3">Uncharacterized protein</fullName>
    </submittedName>
</protein>
<evidence type="ECO:0000313" key="4">
    <source>
        <dbReference type="Proteomes" id="UP000642673"/>
    </source>
</evidence>
<dbReference type="Proteomes" id="UP000642673">
    <property type="component" value="Unassembled WGS sequence"/>
</dbReference>
<organism evidence="3 4">
    <name type="scientific">Streptomyces cirratus</name>
    <dbReference type="NCBI Taxonomy" id="68187"/>
    <lineage>
        <taxon>Bacteria</taxon>
        <taxon>Bacillati</taxon>
        <taxon>Actinomycetota</taxon>
        <taxon>Actinomycetes</taxon>
        <taxon>Kitasatosporales</taxon>
        <taxon>Streptomycetaceae</taxon>
        <taxon>Streptomyces</taxon>
    </lineage>
</organism>
<evidence type="ECO:0000313" key="3">
    <source>
        <dbReference type="EMBL" id="GHB73036.1"/>
    </source>
</evidence>
<sequence length="338" mass="35979">MPSRKERSAAHGSATSQHSGWDSPARNTLPVATSMDRPTIKDTLLQVSRVWKQLAWDGAMSINTVDEYIEVIERLISFARAQQVTQLDDITAALAEAFVNAPGHDRHRGVIATPAGGTRRQRRSAVTSLFTHARALGLTKAAPMVDSATIARSPRQPGADLQPHEVARLQFHSERGMPATRHAALLALLLAGFCSAEVGAAASGDLDLDARSVHTNGSTRTSARSCPLDEWGCQVLGLRAAYLGRRGPGPHQLVASATSAPSVVQSSVGSGFGDIARRSGLSTHTRKVEPRDITRYVARKILNETGQLSEVARRLGLSSLDVAAGLADLQWHTGGDAA</sequence>
<reference evidence="4" key="1">
    <citation type="journal article" date="2019" name="Int. J. Syst. Evol. Microbiol.">
        <title>The Global Catalogue of Microorganisms (GCM) 10K type strain sequencing project: providing services to taxonomists for standard genome sequencing and annotation.</title>
        <authorList>
            <consortium name="The Broad Institute Genomics Platform"/>
            <consortium name="The Broad Institute Genome Sequencing Center for Infectious Disease"/>
            <person name="Wu L."/>
            <person name="Ma J."/>
        </authorList>
    </citation>
    <scope>NUCLEOTIDE SEQUENCE [LARGE SCALE GENOMIC DNA]</scope>
    <source>
        <strain evidence="4">JCM 4738</strain>
    </source>
</reference>
<keyword evidence="4" id="KW-1185">Reference proteome</keyword>
<dbReference type="SUPFAM" id="SSF56349">
    <property type="entry name" value="DNA breaking-rejoining enzymes"/>
    <property type="match status" value="1"/>
</dbReference>
<comment type="caution">
    <text evidence="3">The sequence shown here is derived from an EMBL/GenBank/DDBJ whole genome shotgun (WGS) entry which is preliminary data.</text>
</comment>
<feature type="region of interest" description="Disordered" evidence="2">
    <location>
        <begin position="1"/>
        <end position="34"/>
    </location>
</feature>
<proteinExistence type="predicted"/>